<feature type="compositionally biased region" description="Acidic residues" evidence="1">
    <location>
        <begin position="36"/>
        <end position="59"/>
    </location>
</feature>
<keyword evidence="3" id="KW-1185">Reference proteome</keyword>
<accession>A0AAV3ZDH8</accession>
<reference evidence="2 3" key="1">
    <citation type="journal article" date="2021" name="Elife">
        <title>Chloroplast acquisition without the gene transfer in kleptoplastic sea slugs, Plakobranchus ocellatus.</title>
        <authorList>
            <person name="Maeda T."/>
            <person name="Takahashi S."/>
            <person name="Yoshida T."/>
            <person name="Shimamura S."/>
            <person name="Takaki Y."/>
            <person name="Nagai Y."/>
            <person name="Toyoda A."/>
            <person name="Suzuki Y."/>
            <person name="Arimoto A."/>
            <person name="Ishii H."/>
            <person name="Satoh N."/>
            <person name="Nishiyama T."/>
            <person name="Hasebe M."/>
            <person name="Maruyama T."/>
            <person name="Minagawa J."/>
            <person name="Obokata J."/>
            <person name="Shigenobu S."/>
        </authorList>
    </citation>
    <scope>NUCLEOTIDE SEQUENCE [LARGE SCALE GENOMIC DNA]</scope>
</reference>
<sequence>MAITATVYYISDETQRSLKDCRRETTVAKLEKSQLNDDDDDDDDDGEEEEKGEQEEEEVVVVKNPQQGDLRLSGPPSGQNDNDGTRTRNRRVPADIRADSLATEPPTAKLFGPRQIRTRA</sequence>
<evidence type="ECO:0000256" key="1">
    <source>
        <dbReference type="SAM" id="MobiDB-lite"/>
    </source>
</evidence>
<evidence type="ECO:0000313" key="3">
    <source>
        <dbReference type="Proteomes" id="UP000735302"/>
    </source>
</evidence>
<protein>
    <submittedName>
        <fullName evidence="2">Uncharacterized protein</fullName>
    </submittedName>
</protein>
<gene>
    <name evidence="2" type="ORF">PoB_001895400</name>
</gene>
<feature type="region of interest" description="Disordered" evidence="1">
    <location>
        <begin position="29"/>
        <end position="120"/>
    </location>
</feature>
<dbReference type="AlphaFoldDB" id="A0AAV3ZDH8"/>
<dbReference type="EMBL" id="BLXT01002239">
    <property type="protein sequence ID" value="GFN92448.1"/>
    <property type="molecule type" value="Genomic_DNA"/>
</dbReference>
<evidence type="ECO:0000313" key="2">
    <source>
        <dbReference type="EMBL" id="GFN92448.1"/>
    </source>
</evidence>
<proteinExistence type="predicted"/>
<dbReference type="Proteomes" id="UP000735302">
    <property type="component" value="Unassembled WGS sequence"/>
</dbReference>
<organism evidence="2 3">
    <name type="scientific">Plakobranchus ocellatus</name>
    <dbReference type="NCBI Taxonomy" id="259542"/>
    <lineage>
        <taxon>Eukaryota</taxon>
        <taxon>Metazoa</taxon>
        <taxon>Spiralia</taxon>
        <taxon>Lophotrochozoa</taxon>
        <taxon>Mollusca</taxon>
        <taxon>Gastropoda</taxon>
        <taxon>Heterobranchia</taxon>
        <taxon>Euthyneura</taxon>
        <taxon>Panpulmonata</taxon>
        <taxon>Sacoglossa</taxon>
        <taxon>Placobranchoidea</taxon>
        <taxon>Plakobranchidae</taxon>
        <taxon>Plakobranchus</taxon>
    </lineage>
</organism>
<name>A0AAV3ZDH8_9GAST</name>
<comment type="caution">
    <text evidence="2">The sequence shown here is derived from an EMBL/GenBank/DDBJ whole genome shotgun (WGS) entry which is preliminary data.</text>
</comment>